<name>A0A4R9AUS4_9MICO</name>
<feature type="region of interest" description="Disordered" evidence="1">
    <location>
        <begin position="47"/>
        <end position="90"/>
    </location>
</feature>
<keyword evidence="3" id="KW-1185">Reference proteome</keyword>
<organism evidence="2 3">
    <name type="scientific">Cryobacterium fucosi</name>
    <dbReference type="NCBI Taxonomy" id="1259157"/>
    <lineage>
        <taxon>Bacteria</taxon>
        <taxon>Bacillati</taxon>
        <taxon>Actinomycetota</taxon>
        <taxon>Actinomycetes</taxon>
        <taxon>Micrococcales</taxon>
        <taxon>Microbacteriaceae</taxon>
        <taxon>Cryobacterium</taxon>
    </lineage>
</organism>
<sequence length="90" mass="9239">MWFVYSVPECEELSGHSTRDEAVGAAVAEATRGGWLTVHYSDGAVESQQEYPAVTESSDAATPSGADPPRTLEAAASSFASSPGTCPAAC</sequence>
<dbReference type="RefSeq" id="WP_134525094.1">
    <property type="nucleotide sequence ID" value="NZ_SOHH01000121.1"/>
</dbReference>
<protein>
    <recommendedName>
        <fullName evidence="4">DUF2188 domain-containing protein</fullName>
    </recommendedName>
</protein>
<feature type="compositionally biased region" description="Polar residues" evidence="1">
    <location>
        <begin position="47"/>
        <end position="61"/>
    </location>
</feature>
<gene>
    <name evidence="2" type="ORF">E3T48_16490</name>
</gene>
<evidence type="ECO:0008006" key="4">
    <source>
        <dbReference type="Google" id="ProtNLM"/>
    </source>
</evidence>
<evidence type="ECO:0000313" key="3">
    <source>
        <dbReference type="Proteomes" id="UP000298313"/>
    </source>
</evidence>
<accession>A0A4R9AUS4</accession>
<evidence type="ECO:0000313" key="2">
    <source>
        <dbReference type="EMBL" id="TFD70550.1"/>
    </source>
</evidence>
<dbReference type="OrthoDB" id="3476326at2"/>
<dbReference type="AlphaFoldDB" id="A0A4R9AUS4"/>
<dbReference type="EMBL" id="SOHH01000121">
    <property type="protein sequence ID" value="TFD70550.1"/>
    <property type="molecule type" value="Genomic_DNA"/>
</dbReference>
<dbReference type="Proteomes" id="UP000298313">
    <property type="component" value="Unassembled WGS sequence"/>
</dbReference>
<reference evidence="2 3" key="1">
    <citation type="submission" date="2019-03" db="EMBL/GenBank/DDBJ databases">
        <title>Genomics of glacier-inhabiting Cryobacterium strains.</title>
        <authorList>
            <person name="Liu Q."/>
            <person name="Xin Y.-H."/>
        </authorList>
    </citation>
    <scope>NUCLEOTIDE SEQUENCE [LARGE SCALE GENOMIC DNA]</scope>
    <source>
        <strain evidence="2 3">Hh4</strain>
    </source>
</reference>
<evidence type="ECO:0000256" key="1">
    <source>
        <dbReference type="SAM" id="MobiDB-lite"/>
    </source>
</evidence>
<proteinExistence type="predicted"/>
<comment type="caution">
    <text evidence="2">The sequence shown here is derived from an EMBL/GenBank/DDBJ whole genome shotgun (WGS) entry which is preliminary data.</text>
</comment>